<keyword evidence="6" id="KW-0804">Transcription</keyword>
<keyword evidence="7" id="KW-0539">Nucleus</keyword>
<dbReference type="Proteomes" id="UP000290289">
    <property type="component" value="Chromosome 12"/>
</dbReference>
<gene>
    <name evidence="13" type="ORF">DVH24_034947</name>
</gene>
<dbReference type="Gene3D" id="1.20.5.170">
    <property type="match status" value="1"/>
</dbReference>
<feature type="transmembrane region" description="Helical" evidence="11">
    <location>
        <begin position="828"/>
        <end position="848"/>
    </location>
</feature>
<feature type="compositionally biased region" description="Polar residues" evidence="10">
    <location>
        <begin position="169"/>
        <end position="188"/>
    </location>
</feature>
<evidence type="ECO:0000256" key="2">
    <source>
        <dbReference type="ARBA" id="ARBA00022553"/>
    </source>
</evidence>
<dbReference type="AlphaFoldDB" id="A0A498IDK6"/>
<dbReference type="GO" id="GO:0009651">
    <property type="term" value="P:response to salt stress"/>
    <property type="evidence" value="ECO:0007669"/>
    <property type="project" value="UniProtKB-ARBA"/>
</dbReference>
<keyword evidence="11" id="KW-0812">Transmembrane</keyword>
<proteinExistence type="inferred from homology"/>
<reference evidence="13 14" key="1">
    <citation type="submission" date="2018-10" db="EMBL/GenBank/DDBJ databases">
        <title>A high-quality apple genome assembly.</title>
        <authorList>
            <person name="Hu J."/>
        </authorList>
    </citation>
    <scope>NUCLEOTIDE SEQUENCE [LARGE SCALE GENOMIC DNA]</scope>
    <source>
        <strain evidence="14">cv. HFTH1</strain>
        <tissue evidence="13">Young leaf</tissue>
    </source>
</reference>
<sequence length="1096" mass="122004">MCFNLIGFITIWKPIIQSGIDHTNMGVSESEIISQGKVDSPLLSDQQEKNQLFSSLGRQSSIYSLTLDEFQHTLCESGKNFGSMNMDEFLTSIWTAEENQAINSNHTNTSTTNNNTNNIEVHMPLADASAEKHIATQPSLPRQGSLTLPAPLCRKTVDEVWSVIHKGQQAKQQNNHNGSIDGGVQSSEFAPRQPTFGEMTLEDFLVKAGVVREQDSMAATVVPPQPQQQQQYGMYQNGNQAVVPSFVNRPVMGMGAAGAAGTSTATGIPNYQTIPQSGSAVVGESSAYAANGKRNGAYPTVPPPQSVCFGGRVVNGGDGYAAGQTIGMGALVSPVSSDGMGTSQVENSGGQFGLEMGGLRGRKRGLDGAVEKVVERRQRRMIKNRESAARSRARKQAYTVELEAELNQLREDNSHLKQALAELERKRKQQYFEEMKMRVQNRARKVKEKLRVLRRSHSCAMGSKQCCCCCCLLFLGLFFIGIAVLFVFRDKLGPSLEASYKVTDAVLTQFGTGSGKTLEYNLVANITVENREKNFDYKYDKFEAVAIYDDKDLSAVSLSTFDVASTKTSAVTPLVFKGQKSLKGDVASKIKGGTSFDIVLKIKIKVLSRFTKVDIFNEYKVECKLKVPLVNSKGKSSDKFESTDCEKVSGSTILGALAFTAWFVIRQFSPSKPMIYQVTDASLTQFNLTAANNTIFYNLSLKMTVENRNKWNDFHYEHFEAVPSYKNQDLSTSILGPFGVAHRDKYELNPLFKGHRTVTALTNGEASNFRNSLVFDIALKIYFKYWTKIAMYKDEKELQMACYLKVPLSSSGKPAEIFQSTKHRGGNITTLCIIIYLGLAVVISWLVFHPEKPKFTITNDYLTQFSFTNDTNTLSYNLSFNITIRNPNKTVGIYYCRVPVVADYRKKTFARVTLNSTLFFQGHKNTTILHSVRDRWSLGKATFPCFNSETAAGVYSINVWLPLRVVFGQNDISNFNSDTAVYNIDILLYKTSSYFFFFLPTVLSTSGGTRCLYFPCNALLCLVLTMFIFWLIFLPKEPQFTVSNASLTRFNFTDTDNTLDYNLALNITIRNPNKRLAYITAASKSLPTIEKRGLLM</sequence>
<dbReference type="STRING" id="3750.A0A498IDK6"/>
<keyword evidence="14" id="KW-1185">Reference proteome</keyword>
<dbReference type="GO" id="GO:0009414">
    <property type="term" value="P:response to water deprivation"/>
    <property type="evidence" value="ECO:0007669"/>
    <property type="project" value="UniProtKB-ARBA"/>
</dbReference>
<dbReference type="GO" id="GO:0003700">
    <property type="term" value="F:DNA-binding transcription factor activity"/>
    <property type="evidence" value="ECO:0007669"/>
    <property type="project" value="InterPro"/>
</dbReference>
<dbReference type="Pfam" id="PF00170">
    <property type="entry name" value="bZIP_1"/>
    <property type="match status" value="1"/>
</dbReference>
<dbReference type="CDD" id="cd14707">
    <property type="entry name" value="bZIP_plant_BZIP46"/>
    <property type="match status" value="1"/>
</dbReference>
<feature type="region of interest" description="Disordered" evidence="10">
    <location>
        <begin position="168"/>
        <end position="191"/>
    </location>
</feature>
<protein>
    <recommendedName>
        <fullName evidence="12">BZIP domain-containing protein</fullName>
    </recommendedName>
</protein>
<evidence type="ECO:0000313" key="14">
    <source>
        <dbReference type="Proteomes" id="UP000290289"/>
    </source>
</evidence>
<evidence type="ECO:0000256" key="11">
    <source>
        <dbReference type="SAM" id="Phobius"/>
    </source>
</evidence>
<evidence type="ECO:0000256" key="3">
    <source>
        <dbReference type="ARBA" id="ARBA00022682"/>
    </source>
</evidence>
<evidence type="ECO:0000256" key="8">
    <source>
        <dbReference type="ARBA" id="ARBA00061369"/>
    </source>
</evidence>
<feature type="domain" description="BZIP" evidence="12">
    <location>
        <begin position="374"/>
        <end position="426"/>
    </location>
</feature>
<keyword evidence="5" id="KW-0238">DNA-binding</keyword>
<dbReference type="GO" id="GO:0009738">
    <property type="term" value="P:abscisic acid-activated signaling pathway"/>
    <property type="evidence" value="ECO:0007669"/>
    <property type="project" value="UniProtKB-KW"/>
</dbReference>
<dbReference type="GO" id="GO:0009845">
    <property type="term" value="P:seed germination"/>
    <property type="evidence" value="ECO:0007669"/>
    <property type="project" value="UniProtKB-ARBA"/>
</dbReference>
<keyword evidence="11" id="KW-0472">Membrane</keyword>
<keyword evidence="4" id="KW-0805">Transcription regulation</keyword>
<keyword evidence="3" id="KW-0938">Abscisic acid signaling pathway</keyword>
<dbReference type="FunFam" id="1.20.5.170:FF:000060">
    <property type="entry name" value="protein ABSCISIC ACID-INSENSITIVE 5 isoform X1"/>
    <property type="match status" value="1"/>
</dbReference>
<dbReference type="GO" id="GO:0045893">
    <property type="term" value="P:positive regulation of DNA-templated transcription"/>
    <property type="evidence" value="ECO:0007669"/>
    <property type="project" value="InterPro"/>
</dbReference>
<dbReference type="EMBL" id="RDQH01000338">
    <property type="protein sequence ID" value="RXH81526.1"/>
    <property type="molecule type" value="Genomic_DNA"/>
</dbReference>
<dbReference type="InterPro" id="IPR004827">
    <property type="entry name" value="bZIP"/>
</dbReference>
<evidence type="ECO:0000259" key="12">
    <source>
        <dbReference type="PROSITE" id="PS50217"/>
    </source>
</evidence>
<feature type="transmembrane region" description="Helical" evidence="11">
    <location>
        <begin position="1012"/>
        <end position="1034"/>
    </location>
</feature>
<dbReference type="InterPro" id="IPR043452">
    <property type="entry name" value="BZIP46-like"/>
</dbReference>
<dbReference type="GO" id="GO:0043565">
    <property type="term" value="F:sequence-specific DNA binding"/>
    <property type="evidence" value="ECO:0007669"/>
    <property type="project" value="UniProtKB-ARBA"/>
</dbReference>
<accession>A0A498IDK6</accession>
<evidence type="ECO:0000256" key="9">
    <source>
        <dbReference type="SAM" id="Coils"/>
    </source>
</evidence>
<keyword evidence="9" id="KW-0175">Coiled coil</keyword>
<evidence type="ECO:0000256" key="5">
    <source>
        <dbReference type="ARBA" id="ARBA00023125"/>
    </source>
</evidence>
<dbReference type="PROSITE" id="PS00036">
    <property type="entry name" value="BZIP_BASIC"/>
    <property type="match status" value="1"/>
</dbReference>
<name>A0A498IDK6_MALDO</name>
<evidence type="ECO:0000256" key="7">
    <source>
        <dbReference type="ARBA" id="ARBA00023242"/>
    </source>
</evidence>
<evidence type="ECO:0000256" key="10">
    <source>
        <dbReference type="SAM" id="MobiDB-lite"/>
    </source>
</evidence>
<evidence type="ECO:0000256" key="4">
    <source>
        <dbReference type="ARBA" id="ARBA00023015"/>
    </source>
</evidence>
<evidence type="ECO:0000313" key="13">
    <source>
        <dbReference type="EMBL" id="RXH81526.1"/>
    </source>
</evidence>
<evidence type="ECO:0000256" key="1">
    <source>
        <dbReference type="ARBA" id="ARBA00004123"/>
    </source>
</evidence>
<organism evidence="13 14">
    <name type="scientific">Malus domestica</name>
    <name type="common">Apple</name>
    <name type="synonym">Pyrus malus</name>
    <dbReference type="NCBI Taxonomy" id="3750"/>
    <lineage>
        <taxon>Eukaryota</taxon>
        <taxon>Viridiplantae</taxon>
        <taxon>Streptophyta</taxon>
        <taxon>Embryophyta</taxon>
        <taxon>Tracheophyta</taxon>
        <taxon>Spermatophyta</taxon>
        <taxon>Magnoliopsida</taxon>
        <taxon>eudicotyledons</taxon>
        <taxon>Gunneridae</taxon>
        <taxon>Pentapetalae</taxon>
        <taxon>rosids</taxon>
        <taxon>fabids</taxon>
        <taxon>Rosales</taxon>
        <taxon>Rosaceae</taxon>
        <taxon>Amygdaloideae</taxon>
        <taxon>Maleae</taxon>
        <taxon>Malus</taxon>
    </lineage>
</organism>
<keyword evidence="11" id="KW-1133">Transmembrane helix</keyword>
<dbReference type="PANTHER" id="PTHR22952">
    <property type="entry name" value="CAMP-RESPONSE ELEMENT BINDING PROTEIN-RELATED"/>
    <property type="match status" value="1"/>
</dbReference>
<evidence type="ECO:0000256" key="6">
    <source>
        <dbReference type="ARBA" id="ARBA00023163"/>
    </source>
</evidence>
<comment type="subcellular location">
    <subcellularLocation>
        <location evidence="1">Nucleus</location>
    </subcellularLocation>
</comment>
<dbReference type="SUPFAM" id="SSF57959">
    <property type="entry name" value="Leucine zipper domain"/>
    <property type="match status" value="1"/>
</dbReference>
<keyword evidence="2" id="KW-0597">Phosphoprotein</keyword>
<dbReference type="PANTHER" id="PTHR22952:SF175">
    <property type="entry name" value="PROTEIN ABSCISIC ACID-INSENSITIVE 5"/>
    <property type="match status" value="1"/>
</dbReference>
<dbReference type="InterPro" id="IPR046347">
    <property type="entry name" value="bZIP_sf"/>
</dbReference>
<comment type="caution">
    <text evidence="13">The sequence shown here is derived from an EMBL/GenBank/DDBJ whole genome shotgun (WGS) entry which is preliminary data.</text>
</comment>
<dbReference type="GO" id="GO:0005634">
    <property type="term" value="C:nucleus"/>
    <property type="evidence" value="ECO:0007669"/>
    <property type="project" value="UniProtKB-SubCell"/>
</dbReference>
<comment type="similarity">
    <text evidence="8">Belongs to the bZIP family. ABI5 subfamily.</text>
</comment>
<dbReference type="PROSITE" id="PS50217">
    <property type="entry name" value="BZIP"/>
    <property type="match status" value="1"/>
</dbReference>
<dbReference type="SMART" id="SM00338">
    <property type="entry name" value="BRLZ"/>
    <property type="match status" value="1"/>
</dbReference>
<feature type="coiled-coil region" evidence="9">
    <location>
        <begin position="392"/>
        <end position="456"/>
    </location>
</feature>